<protein>
    <submittedName>
        <fullName evidence="2">(Mediterranean fruit fly) hypothetical protein</fullName>
    </submittedName>
</protein>
<comment type="caution">
    <text evidence="2">The sequence shown here is derived from an EMBL/GenBank/DDBJ whole genome shotgun (WGS) entry which is preliminary data.</text>
</comment>
<sequence>MPLHFGQHTRQNEPRNSDGWPTKTAAFDSALPRWGVCEMPSSYKMEAFEITAKESPCVTVRPF</sequence>
<dbReference type="EMBL" id="CAJHJT010000034">
    <property type="protein sequence ID" value="CAD7005352.1"/>
    <property type="molecule type" value="Genomic_DNA"/>
</dbReference>
<proteinExistence type="predicted"/>
<evidence type="ECO:0000256" key="1">
    <source>
        <dbReference type="SAM" id="MobiDB-lite"/>
    </source>
</evidence>
<dbReference type="Proteomes" id="UP000606786">
    <property type="component" value="Unassembled WGS sequence"/>
</dbReference>
<name>A0A811V1C9_CERCA</name>
<gene>
    <name evidence="2" type="ORF">CCAP1982_LOCUS13712</name>
</gene>
<accession>A0A811V1C9</accession>
<organism evidence="2 3">
    <name type="scientific">Ceratitis capitata</name>
    <name type="common">Mediterranean fruit fly</name>
    <name type="synonym">Tephritis capitata</name>
    <dbReference type="NCBI Taxonomy" id="7213"/>
    <lineage>
        <taxon>Eukaryota</taxon>
        <taxon>Metazoa</taxon>
        <taxon>Ecdysozoa</taxon>
        <taxon>Arthropoda</taxon>
        <taxon>Hexapoda</taxon>
        <taxon>Insecta</taxon>
        <taxon>Pterygota</taxon>
        <taxon>Neoptera</taxon>
        <taxon>Endopterygota</taxon>
        <taxon>Diptera</taxon>
        <taxon>Brachycera</taxon>
        <taxon>Muscomorpha</taxon>
        <taxon>Tephritoidea</taxon>
        <taxon>Tephritidae</taxon>
        <taxon>Ceratitis</taxon>
        <taxon>Ceratitis</taxon>
    </lineage>
</organism>
<evidence type="ECO:0000313" key="2">
    <source>
        <dbReference type="EMBL" id="CAD7005352.1"/>
    </source>
</evidence>
<feature type="region of interest" description="Disordered" evidence="1">
    <location>
        <begin position="1"/>
        <end position="24"/>
    </location>
</feature>
<reference evidence="2" key="1">
    <citation type="submission" date="2020-11" db="EMBL/GenBank/DDBJ databases">
        <authorList>
            <person name="Whitehead M."/>
        </authorList>
    </citation>
    <scope>NUCLEOTIDE SEQUENCE</scope>
    <source>
        <strain evidence="2">EGII</strain>
    </source>
</reference>
<dbReference type="AlphaFoldDB" id="A0A811V1C9"/>
<evidence type="ECO:0000313" key="3">
    <source>
        <dbReference type="Proteomes" id="UP000606786"/>
    </source>
</evidence>
<keyword evidence="3" id="KW-1185">Reference proteome</keyword>